<dbReference type="SUPFAM" id="SSF47413">
    <property type="entry name" value="lambda repressor-like DNA-binding domains"/>
    <property type="match status" value="1"/>
</dbReference>
<dbReference type="SMART" id="SM00530">
    <property type="entry name" value="HTH_XRE"/>
    <property type="match status" value="1"/>
</dbReference>
<dbReference type="AlphaFoldDB" id="A0A9D1HVK6"/>
<dbReference type="Pfam" id="PF01381">
    <property type="entry name" value="HTH_3"/>
    <property type="match status" value="1"/>
</dbReference>
<dbReference type="Proteomes" id="UP000824087">
    <property type="component" value="Unassembled WGS sequence"/>
</dbReference>
<dbReference type="PROSITE" id="PS50943">
    <property type="entry name" value="HTH_CROC1"/>
    <property type="match status" value="1"/>
</dbReference>
<evidence type="ECO:0000259" key="1">
    <source>
        <dbReference type="PROSITE" id="PS50943"/>
    </source>
</evidence>
<reference evidence="2" key="1">
    <citation type="submission" date="2020-10" db="EMBL/GenBank/DDBJ databases">
        <authorList>
            <person name="Gilroy R."/>
        </authorList>
    </citation>
    <scope>NUCLEOTIDE SEQUENCE</scope>
    <source>
        <strain evidence="2">CHK197-8231</strain>
    </source>
</reference>
<evidence type="ECO:0000313" key="2">
    <source>
        <dbReference type="EMBL" id="HIU22035.1"/>
    </source>
</evidence>
<protein>
    <submittedName>
        <fullName evidence="2">Helix-turn-helix transcriptional regulator</fullName>
    </submittedName>
</protein>
<dbReference type="InterPro" id="IPR001387">
    <property type="entry name" value="Cro/C1-type_HTH"/>
</dbReference>
<dbReference type="GO" id="GO:0003677">
    <property type="term" value="F:DNA binding"/>
    <property type="evidence" value="ECO:0007669"/>
    <property type="project" value="InterPro"/>
</dbReference>
<name>A0A9D1HVK6_9BACT</name>
<reference evidence="2" key="2">
    <citation type="journal article" date="2021" name="PeerJ">
        <title>Extensive microbial diversity within the chicken gut microbiome revealed by metagenomics and culture.</title>
        <authorList>
            <person name="Gilroy R."/>
            <person name="Ravi A."/>
            <person name="Getino M."/>
            <person name="Pursley I."/>
            <person name="Horton D.L."/>
            <person name="Alikhan N.F."/>
            <person name="Baker D."/>
            <person name="Gharbi K."/>
            <person name="Hall N."/>
            <person name="Watson M."/>
            <person name="Adriaenssens E.M."/>
            <person name="Foster-Nyarko E."/>
            <person name="Jarju S."/>
            <person name="Secka A."/>
            <person name="Antonio M."/>
            <person name="Oren A."/>
            <person name="Chaudhuri R.R."/>
            <person name="La Ragione R."/>
            <person name="Hildebrand F."/>
            <person name="Pallen M.J."/>
        </authorList>
    </citation>
    <scope>NUCLEOTIDE SEQUENCE</scope>
    <source>
        <strain evidence="2">CHK197-8231</strain>
    </source>
</reference>
<sequence>MIGQILRYMRKQSGFNQCEIGKKTGIARNTISQYETGTIQPVFETIEKIAETCNYEILFQNKKTKQYITSKSIRRKDI</sequence>
<feature type="domain" description="HTH cro/C1-type" evidence="1">
    <location>
        <begin position="6"/>
        <end position="60"/>
    </location>
</feature>
<dbReference type="InterPro" id="IPR010982">
    <property type="entry name" value="Lambda_DNA-bd_dom_sf"/>
</dbReference>
<dbReference type="Gene3D" id="1.10.260.40">
    <property type="entry name" value="lambda repressor-like DNA-binding domains"/>
    <property type="match status" value="1"/>
</dbReference>
<evidence type="ECO:0000313" key="3">
    <source>
        <dbReference type="Proteomes" id="UP000824087"/>
    </source>
</evidence>
<accession>A0A9D1HVK6</accession>
<organism evidence="2 3">
    <name type="scientific">Candidatus Fimihabitans intestinipullorum</name>
    <dbReference type="NCBI Taxonomy" id="2840820"/>
    <lineage>
        <taxon>Bacteria</taxon>
        <taxon>Bacillati</taxon>
        <taxon>Mycoplasmatota</taxon>
        <taxon>Mycoplasmatota incertae sedis</taxon>
        <taxon>Candidatus Fimihabitans</taxon>
    </lineage>
</organism>
<proteinExistence type="predicted"/>
<comment type="caution">
    <text evidence="2">The sequence shown here is derived from an EMBL/GenBank/DDBJ whole genome shotgun (WGS) entry which is preliminary data.</text>
</comment>
<dbReference type="EMBL" id="DVML01000006">
    <property type="protein sequence ID" value="HIU22035.1"/>
    <property type="molecule type" value="Genomic_DNA"/>
</dbReference>
<dbReference type="CDD" id="cd00093">
    <property type="entry name" value="HTH_XRE"/>
    <property type="match status" value="1"/>
</dbReference>
<gene>
    <name evidence="2" type="ORF">IAD49_00415</name>
</gene>